<reference evidence="4" key="1">
    <citation type="submission" date="2016-10" db="EMBL/GenBank/DDBJ databases">
        <authorList>
            <person name="Varghese N."/>
            <person name="Submissions S."/>
        </authorList>
    </citation>
    <scope>NUCLEOTIDE SEQUENCE [LARGE SCALE GENOMIC DNA]</scope>
    <source>
        <strain evidence="4">IBRC-M 10403</strain>
    </source>
</reference>
<dbReference type="AlphaFoldDB" id="A0A1G6ZE06"/>
<dbReference type="Proteomes" id="UP000199501">
    <property type="component" value="Unassembled WGS sequence"/>
</dbReference>
<gene>
    <name evidence="3" type="ORF">SAMN05216174_1294</name>
</gene>
<evidence type="ECO:0000256" key="1">
    <source>
        <dbReference type="SAM" id="MobiDB-lite"/>
    </source>
</evidence>
<dbReference type="STRING" id="1271860.SAMN05216174_1294"/>
<keyword evidence="2" id="KW-1133">Transmembrane helix</keyword>
<proteinExistence type="predicted"/>
<dbReference type="RefSeq" id="WP_324187548.1">
    <property type="nucleotide sequence ID" value="NZ_FMZZ01000029.1"/>
</dbReference>
<feature type="transmembrane region" description="Helical" evidence="2">
    <location>
        <begin position="51"/>
        <end position="69"/>
    </location>
</feature>
<accession>A0A1G6ZE06</accession>
<sequence>MTPHRRVAVTSPQTRLAHSRRRHRSAWRPPTLDPGEARHALTVYRAQRLRAAVALAALFTLLFGLPLLLHTLPTLDTIRVAGIPVSWLALVAIPFPAMVALAHWHLHHAERLETTEPSRTPTHRPPASPHRRPHPAQPKLSTGEPRPLPRADLGR</sequence>
<organism evidence="3 4">
    <name type="scientific">Actinokineospora iranica</name>
    <dbReference type="NCBI Taxonomy" id="1271860"/>
    <lineage>
        <taxon>Bacteria</taxon>
        <taxon>Bacillati</taxon>
        <taxon>Actinomycetota</taxon>
        <taxon>Actinomycetes</taxon>
        <taxon>Pseudonocardiales</taxon>
        <taxon>Pseudonocardiaceae</taxon>
        <taxon>Actinokineospora</taxon>
    </lineage>
</organism>
<evidence type="ECO:0000313" key="3">
    <source>
        <dbReference type="EMBL" id="SDE00800.1"/>
    </source>
</evidence>
<dbReference type="EMBL" id="FMZZ01000029">
    <property type="protein sequence ID" value="SDE00800.1"/>
    <property type="molecule type" value="Genomic_DNA"/>
</dbReference>
<feature type="region of interest" description="Disordered" evidence="1">
    <location>
        <begin position="1"/>
        <end position="31"/>
    </location>
</feature>
<feature type="compositionally biased region" description="Basic residues" evidence="1">
    <location>
        <begin position="17"/>
        <end position="26"/>
    </location>
</feature>
<protein>
    <submittedName>
        <fullName evidence="3">Uncharacterized protein</fullName>
    </submittedName>
</protein>
<keyword evidence="2" id="KW-0812">Transmembrane</keyword>
<feature type="transmembrane region" description="Helical" evidence="2">
    <location>
        <begin position="81"/>
        <end position="102"/>
    </location>
</feature>
<feature type="region of interest" description="Disordered" evidence="1">
    <location>
        <begin position="112"/>
        <end position="155"/>
    </location>
</feature>
<evidence type="ECO:0000313" key="4">
    <source>
        <dbReference type="Proteomes" id="UP000199501"/>
    </source>
</evidence>
<name>A0A1G6ZE06_9PSEU</name>
<evidence type="ECO:0000256" key="2">
    <source>
        <dbReference type="SAM" id="Phobius"/>
    </source>
</evidence>
<keyword evidence="2" id="KW-0472">Membrane</keyword>
<keyword evidence="4" id="KW-1185">Reference proteome</keyword>